<dbReference type="GO" id="GO:0016491">
    <property type="term" value="F:oxidoreductase activity"/>
    <property type="evidence" value="ECO:0007669"/>
    <property type="project" value="UniProtKB-KW"/>
</dbReference>
<dbReference type="CDD" id="cd05327">
    <property type="entry name" value="retinol-DH_like_SDR_c_like"/>
    <property type="match status" value="1"/>
</dbReference>
<dbReference type="PRINTS" id="PR00080">
    <property type="entry name" value="SDRFAMILY"/>
</dbReference>
<evidence type="ECO:0000256" key="1">
    <source>
        <dbReference type="ARBA" id="ARBA00023002"/>
    </source>
</evidence>
<keyword evidence="4" id="KW-1185">Reference proteome</keyword>
<proteinExistence type="inferred from homology"/>
<evidence type="ECO:0000313" key="3">
    <source>
        <dbReference type="EMBL" id="TGE06056.1"/>
    </source>
</evidence>
<dbReference type="RefSeq" id="WP_135434850.1">
    <property type="nucleotide sequence ID" value="NZ_SRLA01000003.1"/>
</dbReference>
<protein>
    <submittedName>
        <fullName evidence="3">SDR family oxidoreductase</fullName>
    </submittedName>
</protein>
<dbReference type="PANTHER" id="PTHR43157">
    <property type="entry name" value="PHOSPHATIDYLINOSITOL-GLYCAN BIOSYNTHESIS CLASS F PROTEIN-RELATED"/>
    <property type="match status" value="1"/>
</dbReference>
<comment type="similarity">
    <text evidence="2">Belongs to the short-chain dehydrogenases/reductases (SDR) family.</text>
</comment>
<dbReference type="InterPro" id="IPR036291">
    <property type="entry name" value="NAD(P)-bd_dom_sf"/>
</dbReference>
<sequence>MASFSLAGKTALITGGTSGIGLVTARELARQGANVVLVGRDADKAERARTAIQAAAGEKASVWVKCYDLSLIRNVQALADEMLQEHSQLDILVNNAGIMPGVLHITEEGHELSWATNHLAPYALTNLMLPLLDAAGKARVVTVSSIAHWVGEIEPNRETRNSPDKYSWLTAYADSKLANILFTKELAHRLDLTGITANCLHPGMVDTGLIRTDTSAVMKGLWWAARPLMISPEQGAQTTLYLATSPEVASVSGRYFSNRRPARCSSRANNPTEASRLWKISAEETGIE</sequence>
<dbReference type="Proteomes" id="UP000298337">
    <property type="component" value="Unassembled WGS sequence"/>
</dbReference>
<reference evidence="3 4" key="1">
    <citation type="submission" date="2019-04" db="EMBL/GenBank/DDBJ databases">
        <authorList>
            <person name="Feng G."/>
            <person name="Zhang J."/>
            <person name="Zhu H."/>
        </authorList>
    </citation>
    <scope>NUCLEOTIDE SEQUENCE [LARGE SCALE GENOMIC DNA]</scope>
    <source>
        <strain evidence="3 4">92R-1</strain>
    </source>
</reference>
<evidence type="ECO:0000256" key="2">
    <source>
        <dbReference type="RuleBase" id="RU000363"/>
    </source>
</evidence>
<evidence type="ECO:0000313" key="4">
    <source>
        <dbReference type="Proteomes" id="UP000298337"/>
    </source>
</evidence>
<dbReference type="SUPFAM" id="SSF51735">
    <property type="entry name" value="NAD(P)-binding Rossmann-fold domains"/>
    <property type="match status" value="1"/>
</dbReference>
<name>A0A4Z0P4G1_9BACT</name>
<dbReference type="OrthoDB" id="597510at2"/>
<dbReference type="AlphaFoldDB" id="A0A4Z0P4G1"/>
<dbReference type="Pfam" id="PF00106">
    <property type="entry name" value="adh_short"/>
    <property type="match status" value="2"/>
</dbReference>
<organism evidence="3 4">
    <name type="scientific">Hymenobacter fodinae</name>
    <dbReference type="NCBI Taxonomy" id="2510796"/>
    <lineage>
        <taxon>Bacteria</taxon>
        <taxon>Pseudomonadati</taxon>
        <taxon>Bacteroidota</taxon>
        <taxon>Cytophagia</taxon>
        <taxon>Cytophagales</taxon>
        <taxon>Hymenobacteraceae</taxon>
        <taxon>Hymenobacter</taxon>
    </lineage>
</organism>
<dbReference type="Gene3D" id="3.40.50.720">
    <property type="entry name" value="NAD(P)-binding Rossmann-like Domain"/>
    <property type="match status" value="1"/>
</dbReference>
<dbReference type="PANTHER" id="PTHR43157:SF31">
    <property type="entry name" value="PHOSPHATIDYLINOSITOL-GLYCAN BIOSYNTHESIS CLASS F PROTEIN"/>
    <property type="match status" value="1"/>
</dbReference>
<gene>
    <name evidence="3" type="ORF">EU556_14400</name>
</gene>
<keyword evidence="1" id="KW-0560">Oxidoreductase</keyword>
<comment type="caution">
    <text evidence="3">The sequence shown here is derived from an EMBL/GenBank/DDBJ whole genome shotgun (WGS) entry which is preliminary data.</text>
</comment>
<accession>A0A4Z0P4G1</accession>
<dbReference type="EMBL" id="SRLA01000003">
    <property type="protein sequence ID" value="TGE06056.1"/>
    <property type="molecule type" value="Genomic_DNA"/>
</dbReference>
<dbReference type="PRINTS" id="PR00081">
    <property type="entry name" value="GDHRDH"/>
</dbReference>
<dbReference type="InterPro" id="IPR002347">
    <property type="entry name" value="SDR_fam"/>
</dbReference>